<reference evidence="4" key="1">
    <citation type="journal article" date="2014" name="Int. J. Syst. Evol. Microbiol.">
        <title>Complete genome of a new Firmicutes species belonging to the dominant human colonic microbiota ('Ruminococcus bicirculans') reveals two chromosomes and a selective capacity to utilize plant glucans.</title>
        <authorList>
            <consortium name="NISC Comparative Sequencing Program"/>
            <person name="Wegmann U."/>
            <person name="Louis P."/>
            <person name="Goesmann A."/>
            <person name="Henrissat B."/>
            <person name="Duncan S.H."/>
            <person name="Flint H.J."/>
        </authorList>
    </citation>
    <scope>NUCLEOTIDE SEQUENCE</scope>
    <source>
        <strain evidence="4">CGMCC 1.12707</strain>
    </source>
</reference>
<evidence type="ECO:0000256" key="2">
    <source>
        <dbReference type="ARBA" id="ARBA00023043"/>
    </source>
</evidence>
<evidence type="ECO:0000256" key="1">
    <source>
        <dbReference type="ARBA" id="ARBA00022737"/>
    </source>
</evidence>
<feature type="repeat" description="ANK" evidence="3">
    <location>
        <begin position="188"/>
        <end position="223"/>
    </location>
</feature>
<name>A0A1M6XZQ6_9FLAO</name>
<dbReference type="Proteomes" id="UP000650994">
    <property type="component" value="Unassembled WGS sequence"/>
</dbReference>
<dbReference type="SUPFAM" id="SSF48403">
    <property type="entry name" value="Ankyrin repeat"/>
    <property type="match status" value="1"/>
</dbReference>
<evidence type="ECO:0000313" key="5">
    <source>
        <dbReference type="EMBL" id="SHL11481.1"/>
    </source>
</evidence>
<sequence>MSEFNQQNFFNTIYNDSEEELILYLTENYKIIPADKREQLLTTVMQNKKWKVFDYMIDHELINTELFEYDSFDDRLLSPIISQTKYFNTDDLAEYLPHFEKFLNALDDINEELAGYNILSYALENGFPLEIVEAIFQNGIKQDFHNRAEQNYLHIALSQRQNRTENYTHYISSFLIDNGIDVNKEDIVKKTPLYVALENNYIVKPETIKLLLDNGADVNAVDNKGISPLFYVSAYSKNLELLRLFLEYGTPDFNLLNKEGENLLNGFLKYSQASDTDNEMLMLLLDNGATLSATSKYYDKEKSGLDWVIEKPSELLKLLLDKDLIDVNEINNDGQTILIKVCQINPNYEEAVAKDLYRKVRYLLKAGADSSIEDRFDKKAIDYAMGDNMKSKIVETLLEK</sequence>
<proteinExistence type="predicted"/>
<dbReference type="EMBL" id="BMFL01000005">
    <property type="protein sequence ID" value="GGE93954.1"/>
    <property type="molecule type" value="Genomic_DNA"/>
</dbReference>
<protein>
    <submittedName>
        <fullName evidence="5">Ankyrin repeat-containing protein</fullName>
    </submittedName>
</protein>
<evidence type="ECO:0000256" key="3">
    <source>
        <dbReference type="PROSITE-ProRule" id="PRU00023"/>
    </source>
</evidence>
<reference evidence="6" key="3">
    <citation type="submission" date="2016-11" db="EMBL/GenBank/DDBJ databases">
        <authorList>
            <person name="Varghese N."/>
            <person name="Submissions S."/>
        </authorList>
    </citation>
    <scope>NUCLEOTIDE SEQUENCE [LARGE SCALE GENOMIC DNA]</scope>
    <source>
        <strain evidence="6">DSM 27989</strain>
    </source>
</reference>
<dbReference type="OrthoDB" id="5657095at2"/>
<organism evidence="5 6">
    <name type="scientific">Chishuiella changwenlii</name>
    <dbReference type="NCBI Taxonomy" id="1434701"/>
    <lineage>
        <taxon>Bacteria</taxon>
        <taxon>Pseudomonadati</taxon>
        <taxon>Bacteroidota</taxon>
        <taxon>Flavobacteriia</taxon>
        <taxon>Flavobacteriales</taxon>
        <taxon>Weeksellaceae</taxon>
        <taxon>Chishuiella</taxon>
    </lineage>
</organism>
<dbReference type="RefSeq" id="WP_072931550.1">
    <property type="nucleotide sequence ID" value="NZ_BMFL01000005.1"/>
</dbReference>
<dbReference type="PROSITE" id="PS50297">
    <property type="entry name" value="ANK_REP_REGION"/>
    <property type="match status" value="1"/>
</dbReference>
<dbReference type="PROSITE" id="PS50088">
    <property type="entry name" value="ANK_REPEAT"/>
    <property type="match status" value="1"/>
</dbReference>
<accession>A0A1M6XZQ6</accession>
<dbReference type="Pfam" id="PF12796">
    <property type="entry name" value="Ank_2"/>
    <property type="match status" value="1"/>
</dbReference>
<dbReference type="EMBL" id="FRBH01000006">
    <property type="protein sequence ID" value="SHL11481.1"/>
    <property type="molecule type" value="Genomic_DNA"/>
</dbReference>
<keyword evidence="1" id="KW-0677">Repeat</keyword>
<dbReference type="STRING" id="1434701.SAMN05443634_10629"/>
<keyword evidence="7" id="KW-1185">Reference proteome</keyword>
<evidence type="ECO:0000313" key="7">
    <source>
        <dbReference type="Proteomes" id="UP000650994"/>
    </source>
</evidence>
<dbReference type="InterPro" id="IPR036770">
    <property type="entry name" value="Ankyrin_rpt-contain_sf"/>
</dbReference>
<evidence type="ECO:0000313" key="4">
    <source>
        <dbReference type="EMBL" id="GGE93954.1"/>
    </source>
</evidence>
<dbReference type="AlphaFoldDB" id="A0A1M6XZQ6"/>
<gene>
    <name evidence="4" type="ORF">GCM10010984_09520</name>
    <name evidence="5" type="ORF">SAMN05443634_10629</name>
</gene>
<dbReference type="InterPro" id="IPR002110">
    <property type="entry name" value="Ankyrin_rpt"/>
</dbReference>
<dbReference type="PANTHER" id="PTHR24126">
    <property type="entry name" value="ANKYRIN REPEAT, PH AND SEC7 DOMAIN CONTAINING PROTEIN SECG-RELATED"/>
    <property type="match status" value="1"/>
</dbReference>
<dbReference type="Proteomes" id="UP000184120">
    <property type="component" value="Unassembled WGS sequence"/>
</dbReference>
<dbReference type="SMART" id="SM00248">
    <property type="entry name" value="ANK"/>
    <property type="match status" value="7"/>
</dbReference>
<evidence type="ECO:0000313" key="6">
    <source>
        <dbReference type="Proteomes" id="UP000184120"/>
    </source>
</evidence>
<reference evidence="5" key="2">
    <citation type="submission" date="2016-11" db="EMBL/GenBank/DDBJ databases">
        <authorList>
            <person name="Jaros S."/>
            <person name="Januszkiewicz K."/>
            <person name="Wedrychowicz H."/>
        </authorList>
    </citation>
    <scope>NUCLEOTIDE SEQUENCE [LARGE SCALE GENOMIC DNA]</scope>
    <source>
        <strain evidence="5">DSM 27989</strain>
    </source>
</reference>
<dbReference type="Gene3D" id="1.25.40.20">
    <property type="entry name" value="Ankyrin repeat-containing domain"/>
    <property type="match status" value="1"/>
</dbReference>
<reference evidence="7" key="4">
    <citation type="journal article" date="2019" name="Int. J. Syst. Evol. Microbiol.">
        <title>The Global Catalogue of Microorganisms (GCM) 10K type strain sequencing project: providing services to taxonomists for standard genome sequencing and annotation.</title>
        <authorList>
            <consortium name="The Broad Institute Genomics Platform"/>
            <consortium name="The Broad Institute Genome Sequencing Center for Infectious Disease"/>
            <person name="Wu L."/>
            <person name="Ma J."/>
        </authorList>
    </citation>
    <scope>NUCLEOTIDE SEQUENCE [LARGE SCALE GENOMIC DNA]</scope>
    <source>
        <strain evidence="7">CGMCC 1.12707</strain>
    </source>
</reference>
<reference evidence="4" key="5">
    <citation type="submission" date="2024-05" db="EMBL/GenBank/DDBJ databases">
        <authorList>
            <person name="Sun Q."/>
            <person name="Zhou Y."/>
        </authorList>
    </citation>
    <scope>NUCLEOTIDE SEQUENCE</scope>
    <source>
        <strain evidence="4">CGMCC 1.12707</strain>
    </source>
</reference>
<keyword evidence="2 3" id="KW-0040">ANK repeat</keyword>